<feature type="domain" description="RagB/SusD" evidence="6">
    <location>
        <begin position="340"/>
        <end position="476"/>
    </location>
</feature>
<name>A0A934KR01_9FLAO</name>
<keyword evidence="9" id="KW-1185">Reference proteome</keyword>
<comment type="similarity">
    <text evidence="2">Belongs to the SusD family.</text>
</comment>
<comment type="caution">
    <text evidence="8">The sequence shown here is derived from an EMBL/GenBank/DDBJ whole genome shotgun (WGS) entry which is preliminary data.</text>
</comment>
<dbReference type="Proteomes" id="UP000662373">
    <property type="component" value="Unassembled WGS sequence"/>
</dbReference>
<evidence type="ECO:0000259" key="7">
    <source>
        <dbReference type="Pfam" id="PF14322"/>
    </source>
</evidence>
<gene>
    <name evidence="8" type="ORF">JEM65_07575</name>
</gene>
<dbReference type="InterPro" id="IPR012944">
    <property type="entry name" value="SusD_RagB_dom"/>
</dbReference>
<evidence type="ECO:0000256" key="4">
    <source>
        <dbReference type="ARBA" id="ARBA00023136"/>
    </source>
</evidence>
<evidence type="ECO:0000256" key="3">
    <source>
        <dbReference type="ARBA" id="ARBA00022729"/>
    </source>
</evidence>
<dbReference type="SUPFAM" id="SSF48452">
    <property type="entry name" value="TPR-like"/>
    <property type="match status" value="1"/>
</dbReference>
<keyword evidence="4" id="KW-0472">Membrane</keyword>
<dbReference type="Pfam" id="PF07980">
    <property type="entry name" value="SusD_RagB"/>
    <property type="match status" value="1"/>
</dbReference>
<keyword evidence="3" id="KW-0732">Signal</keyword>
<reference evidence="8 9" key="1">
    <citation type="submission" date="2020-09" db="EMBL/GenBank/DDBJ databases">
        <title>Draft genome of Gelidibacter salicanalis PAMC21136.</title>
        <authorList>
            <person name="Park H."/>
        </authorList>
    </citation>
    <scope>NUCLEOTIDE SEQUENCE [LARGE SCALE GENOMIC DNA]</scope>
    <source>
        <strain evidence="8 9">PAMC21136</strain>
    </source>
</reference>
<evidence type="ECO:0000259" key="6">
    <source>
        <dbReference type="Pfam" id="PF07980"/>
    </source>
</evidence>
<dbReference type="Pfam" id="PF14322">
    <property type="entry name" value="SusD-like_3"/>
    <property type="match status" value="1"/>
</dbReference>
<sequence>MRNSSKSIKSKNMKYKYIILISLYLLHTSCEDFVSVEVPDYKIISETVFSNDITANSAVVGIYNELFKADFSNGNFRSVTMLAGLSGDNLRTTALNYAMIEFGENEILNTNSYNLDLWSSAYKIIYMCNAVLDGLQMSEGVTTKMKDKLMAEARFVRAFVYFYLVNLYGDVPLIQTTDYRVNALASRNTTPEVYELIIDDLKSAVAVLDINFDNGERLRANKFTAMALLARTYLFVEDWENAETFSNQVIDSSDNYTLLENLNEVFLVNSKESIWQLSPAGRGALSFITNEARIFILTSPPPNSQQPVALSSEIIESYDNEDLRLKHWIGKFDTENQAFYYPFKYKNNSQGIITEYNMVMRLAEQYLIRAEARAQLGKLTESIVDLDKIRKRANLQLISDSAPDIGKEALLDSISKERNRELFSEWGHRWLDLKRTGIATEVLSNKKSSWQDTDLLYPIPEDEINKNPNLTQNNGY</sequence>
<feature type="domain" description="SusD-like N-terminal" evidence="7">
    <location>
        <begin position="76"/>
        <end position="234"/>
    </location>
</feature>
<evidence type="ECO:0000313" key="9">
    <source>
        <dbReference type="Proteomes" id="UP000662373"/>
    </source>
</evidence>
<dbReference type="CDD" id="cd08977">
    <property type="entry name" value="SusD"/>
    <property type="match status" value="1"/>
</dbReference>
<evidence type="ECO:0000256" key="5">
    <source>
        <dbReference type="ARBA" id="ARBA00023237"/>
    </source>
</evidence>
<organism evidence="8 9">
    <name type="scientific">Gelidibacter salicanalis</name>
    <dbReference type="NCBI Taxonomy" id="291193"/>
    <lineage>
        <taxon>Bacteria</taxon>
        <taxon>Pseudomonadati</taxon>
        <taxon>Bacteroidota</taxon>
        <taxon>Flavobacteriia</taxon>
        <taxon>Flavobacteriales</taxon>
        <taxon>Flavobacteriaceae</taxon>
        <taxon>Gelidibacter</taxon>
    </lineage>
</organism>
<dbReference type="InterPro" id="IPR011990">
    <property type="entry name" value="TPR-like_helical_dom_sf"/>
</dbReference>
<proteinExistence type="inferred from homology"/>
<evidence type="ECO:0000256" key="1">
    <source>
        <dbReference type="ARBA" id="ARBA00004442"/>
    </source>
</evidence>
<dbReference type="InterPro" id="IPR033985">
    <property type="entry name" value="SusD-like_N"/>
</dbReference>
<keyword evidence="5" id="KW-0998">Cell outer membrane</keyword>
<dbReference type="AlphaFoldDB" id="A0A934KR01"/>
<evidence type="ECO:0000256" key="2">
    <source>
        <dbReference type="ARBA" id="ARBA00006275"/>
    </source>
</evidence>
<dbReference type="EMBL" id="JAEHJZ010000015">
    <property type="protein sequence ID" value="MBJ7880505.1"/>
    <property type="molecule type" value="Genomic_DNA"/>
</dbReference>
<accession>A0A934KR01</accession>
<comment type="subcellular location">
    <subcellularLocation>
        <location evidence="1">Cell outer membrane</location>
    </subcellularLocation>
</comment>
<evidence type="ECO:0000313" key="8">
    <source>
        <dbReference type="EMBL" id="MBJ7880505.1"/>
    </source>
</evidence>
<protein>
    <submittedName>
        <fullName evidence="8">RagB/SusD family nutrient uptake outer membrane protein</fullName>
    </submittedName>
</protein>
<dbReference type="GO" id="GO:0009279">
    <property type="term" value="C:cell outer membrane"/>
    <property type="evidence" value="ECO:0007669"/>
    <property type="project" value="UniProtKB-SubCell"/>
</dbReference>
<dbReference type="Gene3D" id="1.25.40.390">
    <property type="match status" value="1"/>
</dbReference>